<accession>A0A5N6TDV1</accession>
<keyword evidence="1" id="KW-1133">Transmembrane helix</keyword>
<dbReference type="OrthoDB" id="4508745at2759"/>
<reference evidence="2 3" key="1">
    <citation type="submission" date="2019-04" db="EMBL/GenBank/DDBJ databases">
        <title>Friends and foes A comparative genomics study of 23 Aspergillus species from section Flavi.</title>
        <authorList>
            <consortium name="DOE Joint Genome Institute"/>
            <person name="Kjaerbolling I."/>
            <person name="Vesth T."/>
            <person name="Frisvad J.C."/>
            <person name="Nybo J.L."/>
            <person name="Theobald S."/>
            <person name="Kildgaard S."/>
            <person name="Isbrandt T."/>
            <person name="Kuo A."/>
            <person name="Sato A."/>
            <person name="Lyhne E.K."/>
            <person name="Kogle M.E."/>
            <person name="Wiebenga A."/>
            <person name="Kun R.S."/>
            <person name="Lubbers R.J."/>
            <person name="Makela M.R."/>
            <person name="Barry K."/>
            <person name="Chovatia M."/>
            <person name="Clum A."/>
            <person name="Daum C."/>
            <person name="Haridas S."/>
            <person name="He G."/>
            <person name="LaButti K."/>
            <person name="Lipzen A."/>
            <person name="Mondo S."/>
            <person name="Riley R."/>
            <person name="Salamov A."/>
            <person name="Simmons B.A."/>
            <person name="Magnuson J.K."/>
            <person name="Henrissat B."/>
            <person name="Mortensen U.H."/>
            <person name="Larsen T.O."/>
            <person name="Devries R.P."/>
            <person name="Grigoriev I.V."/>
            <person name="Machida M."/>
            <person name="Baker S.E."/>
            <person name="Andersen M.R."/>
        </authorList>
    </citation>
    <scope>NUCLEOTIDE SEQUENCE [LARGE SCALE GENOMIC DNA]</scope>
    <source>
        <strain evidence="2 3">IBT 18842</strain>
    </source>
</reference>
<protein>
    <submittedName>
        <fullName evidence="2">Uncharacterized protein</fullName>
    </submittedName>
</protein>
<dbReference type="EMBL" id="ML742516">
    <property type="protein sequence ID" value="KAE8144456.1"/>
    <property type="molecule type" value="Genomic_DNA"/>
</dbReference>
<keyword evidence="1" id="KW-0812">Transmembrane</keyword>
<evidence type="ECO:0000313" key="3">
    <source>
        <dbReference type="Proteomes" id="UP000325780"/>
    </source>
</evidence>
<sequence length="116" mass="13204">MSYMVGNIVFRLQRLSLLFDDHFNDPMSLLYRTSCLDAPIVLIDALFALFLLIPHVTSVDMTHYRQFVVRSFWHLHITGALGSHSFHDCCTINSHSTALLSFLLVSQVWVFGIGGF</sequence>
<name>A0A5N6TDV1_ASPAV</name>
<feature type="transmembrane region" description="Helical" evidence="1">
    <location>
        <begin position="29"/>
        <end position="53"/>
    </location>
</feature>
<evidence type="ECO:0000313" key="2">
    <source>
        <dbReference type="EMBL" id="KAE8144456.1"/>
    </source>
</evidence>
<organism evidence="2 3">
    <name type="scientific">Aspergillus avenaceus</name>
    <dbReference type="NCBI Taxonomy" id="36643"/>
    <lineage>
        <taxon>Eukaryota</taxon>
        <taxon>Fungi</taxon>
        <taxon>Dikarya</taxon>
        <taxon>Ascomycota</taxon>
        <taxon>Pezizomycotina</taxon>
        <taxon>Eurotiomycetes</taxon>
        <taxon>Eurotiomycetidae</taxon>
        <taxon>Eurotiales</taxon>
        <taxon>Aspergillaceae</taxon>
        <taxon>Aspergillus</taxon>
        <taxon>Aspergillus subgen. Circumdati</taxon>
    </lineage>
</organism>
<gene>
    <name evidence="2" type="ORF">BDV25DRAFT_93475</name>
</gene>
<dbReference type="AlphaFoldDB" id="A0A5N6TDV1"/>
<dbReference type="Proteomes" id="UP000325780">
    <property type="component" value="Unassembled WGS sequence"/>
</dbReference>
<proteinExistence type="predicted"/>
<evidence type="ECO:0000256" key="1">
    <source>
        <dbReference type="SAM" id="Phobius"/>
    </source>
</evidence>
<keyword evidence="3" id="KW-1185">Reference proteome</keyword>
<keyword evidence="1" id="KW-0472">Membrane</keyword>